<dbReference type="AlphaFoldDB" id="A0AAD6DTN0"/>
<name>A0AAD6DTN0_9EURO</name>
<evidence type="ECO:0000313" key="2">
    <source>
        <dbReference type="Proteomes" id="UP001213799"/>
    </source>
</evidence>
<proteinExistence type="predicted"/>
<dbReference type="Proteomes" id="UP001213799">
    <property type="component" value="Unassembled WGS sequence"/>
</dbReference>
<sequence>MLPNSDPHSKAFWSPDPGFTQLIQGNWNGKPVEKEVLTLSSPPVQNTSVYAFGNIFLSTTRDDYARELNIDLSIIPDIASQVDELVKAYGQANADSTAFRDTTWKSLVDLSGKIYNFTKIAGGTVESSYYAAIMQSLNDYNTAKKKSPPDTGKMKEAAEAIVEFTEDLLTRTAELVASGKALILAVDEFNSSIYSMWASLNSTLEDIKRRLDPVEVRNLSIINGLQKTSSDQRVEYHYDVIASGEGASYARCPLFGVLPATPTSAYGPRASAIKNVIQTIENEIKTDDKKVLAARRVATDAQQVMEDTYAVRELILGTSAAIKAIQVGWERIGTDLQYLHDAAKGNTIPDVEFDKDFILQTIDGWKQFGTSVDAFREAAYTGQPEPMTVDQWIEKIGQ</sequence>
<organism evidence="1 2">
    <name type="scientific">Penicillium hordei</name>
    <dbReference type="NCBI Taxonomy" id="40994"/>
    <lineage>
        <taxon>Eukaryota</taxon>
        <taxon>Fungi</taxon>
        <taxon>Dikarya</taxon>
        <taxon>Ascomycota</taxon>
        <taxon>Pezizomycotina</taxon>
        <taxon>Eurotiomycetes</taxon>
        <taxon>Eurotiomycetidae</taxon>
        <taxon>Eurotiales</taxon>
        <taxon>Aspergillaceae</taxon>
        <taxon>Penicillium</taxon>
    </lineage>
</organism>
<protein>
    <submittedName>
        <fullName evidence="1">Uncharacterized protein</fullName>
    </submittedName>
</protein>
<keyword evidence="2" id="KW-1185">Reference proteome</keyword>
<gene>
    <name evidence="1" type="ORF">N7537_009116</name>
</gene>
<dbReference type="EMBL" id="JAQJAE010000005">
    <property type="protein sequence ID" value="KAJ5592212.1"/>
    <property type="molecule type" value="Genomic_DNA"/>
</dbReference>
<comment type="caution">
    <text evidence="1">The sequence shown here is derived from an EMBL/GenBank/DDBJ whole genome shotgun (WGS) entry which is preliminary data.</text>
</comment>
<reference evidence="1" key="1">
    <citation type="journal article" date="2023" name="IMA Fungus">
        <title>Comparative genomic study of the Penicillium genus elucidates a diverse pangenome and 15 lateral gene transfer events.</title>
        <authorList>
            <person name="Petersen C."/>
            <person name="Sorensen T."/>
            <person name="Nielsen M.R."/>
            <person name="Sondergaard T.E."/>
            <person name="Sorensen J.L."/>
            <person name="Fitzpatrick D.A."/>
            <person name="Frisvad J.C."/>
            <person name="Nielsen K.L."/>
        </authorList>
    </citation>
    <scope>NUCLEOTIDE SEQUENCE</scope>
    <source>
        <strain evidence="1">IBT 12815</strain>
    </source>
</reference>
<evidence type="ECO:0000313" key="1">
    <source>
        <dbReference type="EMBL" id="KAJ5592212.1"/>
    </source>
</evidence>
<dbReference type="RefSeq" id="XP_056748838.1">
    <property type="nucleotide sequence ID" value="XM_056900170.1"/>
</dbReference>
<dbReference type="SUPFAM" id="SSF58100">
    <property type="entry name" value="Bacterial hemolysins"/>
    <property type="match status" value="1"/>
</dbReference>
<dbReference type="Gene3D" id="1.20.1170.10">
    <property type="match status" value="1"/>
</dbReference>
<reference evidence="1" key="2">
    <citation type="submission" date="2023-01" db="EMBL/GenBank/DDBJ databases">
        <authorList>
            <person name="Petersen C."/>
        </authorList>
    </citation>
    <scope>NUCLEOTIDE SEQUENCE</scope>
    <source>
        <strain evidence="1">IBT 12815</strain>
    </source>
</reference>
<dbReference type="GeneID" id="81590412"/>
<accession>A0AAD6DTN0</accession>
<dbReference type="CDD" id="cd22656">
    <property type="entry name" value="ClyA_Cry6Aa-like"/>
    <property type="match status" value="1"/>
</dbReference>